<sequence>MTQSSDERVGRFRQGRLVNGRPEALHTWRMTTDSVEVASRVTSLLGSQPQPDGVSGEQEHDILTERDSVRVILDGPDAVVTRMILRGHKGLIHECNGSEFLSPEKEKGQPCGCPPRLEDQKAAARTGRGPTPSIDITFRIAADSTLGEFQFLTGSWQMAAQVTDLT</sequence>
<dbReference type="Proteomes" id="UP001237105">
    <property type="component" value="Unassembled WGS sequence"/>
</dbReference>
<name>A0ABT6T8X6_9ACTN</name>
<dbReference type="Pfam" id="PF18897">
    <property type="entry name" value="Gp3-like"/>
    <property type="match status" value="1"/>
</dbReference>
<evidence type="ECO:0000313" key="2">
    <source>
        <dbReference type="Proteomes" id="UP001237105"/>
    </source>
</evidence>
<feature type="non-terminal residue" evidence="1">
    <location>
        <position position="166"/>
    </location>
</feature>
<protein>
    <submittedName>
        <fullName evidence="1">Uncharacterized protein</fullName>
    </submittedName>
</protein>
<dbReference type="InterPro" id="IPR043991">
    <property type="entry name" value="Gp3-like"/>
</dbReference>
<keyword evidence="2" id="KW-1185">Reference proteome</keyword>
<gene>
    <name evidence="1" type="ORF">QIT00_38575</name>
</gene>
<proteinExistence type="predicted"/>
<comment type="caution">
    <text evidence="1">The sequence shown here is derived from an EMBL/GenBank/DDBJ whole genome shotgun (WGS) entry which is preliminary data.</text>
</comment>
<accession>A0ABT6T8X6</accession>
<organism evidence="1 2">
    <name type="scientific">Streptomyces luteolus</name>
    <dbReference type="NCBI Taxonomy" id="3043615"/>
    <lineage>
        <taxon>Bacteria</taxon>
        <taxon>Bacillati</taxon>
        <taxon>Actinomycetota</taxon>
        <taxon>Actinomycetes</taxon>
        <taxon>Kitasatosporales</taxon>
        <taxon>Streptomycetaceae</taxon>
        <taxon>Streptomyces</taxon>
    </lineage>
</organism>
<reference evidence="1 2" key="1">
    <citation type="submission" date="2023-05" db="EMBL/GenBank/DDBJ databases">
        <title>Draft genome sequence of Streptomyces sp. B-S-A12 isolated from a cave soil in Thailand.</title>
        <authorList>
            <person name="Chamroensaksri N."/>
            <person name="Muangham S."/>
        </authorList>
    </citation>
    <scope>NUCLEOTIDE SEQUENCE [LARGE SCALE GENOMIC DNA]</scope>
    <source>
        <strain evidence="1 2">B-S-A12</strain>
    </source>
</reference>
<evidence type="ECO:0000313" key="1">
    <source>
        <dbReference type="EMBL" id="MDI3424353.1"/>
    </source>
</evidence>
<dbReference type="EMBL" id="JASCIS010000099">
    <property type="protein sequence ID" value="MDI3424353.1"/>
    <property type="molecule type" value="Genomic_DNA"/>
</dbReference>